<dbReference type="InterPro" id="IPR001466">
    <property type="entry name" value="Beta-lactam-related"/>
</dbReference>
<keyword evidence="4" id="KW-1185">Reference proteome</keyword>
<dbReference type="GO" id="GO:0016787">
    <property type="term" value="F:hydrolase activity"/>
    <property type="evidence" value="ECO:0007669"/>
    <property type="project" value="UniProtKB-KW"/>
</dbReference>
<keyword evidence="3" id="KW-0378">Hydrolase</keyword>
<evidence type="ECO:0000259" key="2">
    <source>
        <dbReference type="Pfam" id="PF00144"/>
    </source>
</evidence>
<evidence type="ECO:0000313" key="3">
    <source>
        <dbReference type="EMBL" id="MSU90148.1"/>
    </source>
</evidence>
<feature type="chain" id="PRO_5026996824" evidence="1">
    <location>
        <begin position="25"/>
        <end position="392"/>
    </location>
</feature>
<feature type="signal peptide" evidence="1">
    <location>
        <begin position="1"/>
        <end position="24"/>
    </location>
</feature>
<gene>
    <name evidence="3" type="ORF">GE300_11050</name>
</gene>
<organism evidence="3 4">
    <name type="scientific">Halovulum marinum</name>
    <dbReference type="NCBI Taxonomy" id="2662447"/>
    <lineage>
        <taxon>Bacteria</taxon>
        <taxon>Pseudomonadati</taxon>
        <taxon>Pseudomonadota</taxon>
        <taxon>Alphaproteobacteria</taxon>
        <taxon>Rhodobacterales</taxon>
        <taxon>Paracoccaceae</taxon>
        <taxon>Halovulum</taxon>
    </lineage>
</organism>
<evidence type="ECO:0000256" key="1">
    <source>
        <dbReference type="SAM" id="SignalP"/>
    </source>
</evidence>
<evidence type="ECO:0000313" key="4">
    <source>
        <dbReference type="Proteomes" id="UP000474957"/>
    </source>
</evidence>
<keyword evidence="1" id="KW-0732">Signal</keyword>
<accession>A0A6L5Z0X7</accession>
<dbReference type="AlphaFoldDB" id="A0A6L5Z0X7"/>
<feature type="domain" description="Beta-lactamase-related" evidence="2">
    <location>
        <begin position="90"/>
        <end position="365"/>
    </location>
</feature>
<protein>
    <submittedName>
        <fullName evidence="3">Serine hydrolase</fullName>
    </submittedName>
</protein>
<reference evidence="3 4" key="1">
    <citation type="submission" date="2019-10" db="EMBL/GenBank/DDBJ databases">
        <title>Cognatihalovulum marinum gen. nov. sp. nov., a new member of the family Rhodobacteraceae isolated from deep seawater of the Northwest Indian Ocean.</title>
        <authorList>
            <person name="Ruan C."/>
            <person name="Wang J."/>
            <person name="Zheng X."/>
            <person name="Song L."/>
            <person name="Zhu Y."/>
            <person name="Huang Y."/>
            <person name="Lu Z."/>
            <person name="Du W."/>
            <person name="Huang L."/>
            <person name="Dai X."/>
        </authorList>
    </citation>
    <scope>NUCLEOTIDE SEQUENCE [LARGE SCALE GENOMIC DNA]</scope>
    <source>
        <strain evidence="3 4">2CG4</strain>
    </source>
</reference>
<dbReference type="InterPro" id="IPR012338">
    <property type="entry name" value="Beta-lactam/transpept-like"/>
</dbReference>
<dbReference type="EMBL" id="WIND01000007">
    <property type="protein sequence ID" value="MSU90148.1"/>
    <property type="molecule type" value="Genomic_DNA"/>
</dbReference>
<dbReference type="InterPro" id="IPR050789">
    <property type="entry name" value="Diverse_Enzym_Activities"/>
</dbReference>
<name>A0A6L5Z0X7_9RHOB</name>
<dbReference type="PANTHER" id="PTHR43283:SF14">
    <property type="entry name" value="BLL8153 PROTEIN"/>
    <property type="match status" value="1"/>
</dbReference>
<dbReference type="Pfam" id="PF00144">
    <property type="entry name" value="Beta-lactamase"/>
    <property type="match status" value="1"/>
</dbReference>
<dbReference type="SUPFAM" id="SSF56601">
    <property type="entry name" value="beta-lactamase/transpeptidase-like"/>
    <property type="match status" value="1"/>
</dbReference>
<comment type="caution">
    <text evidence="3">The sequence shown here is derived from an EMBL/GenBank/DDBJ whole genome shotgun (WGS) entry which is preliminary data.</text>
</comment>
<dbReference type="PANTHER" id="PTHR43283">
    <property type="entry name" value="BETA-LACTAMASE-RELATED"/>
    <property type="match status" value="1"/>
</dbReference>
<dbReference type="Proteomes" id="UP000474957">
    <property type="component" value="Unassembled WGS sequence"/>
</dbReference>
<sequence>MRRWTKRLLAMVLASLLLAGGAAAWKHEQLIRLAAVNTLFDADRIVANFSAMETMFGSVALDRGRGPPSALPEGQRIALPVGAEAWAAARQVTSLLVLHDGRIVFEDYYHGTGPEDLRIAWSVSKSWLSALTGILIAEGALALDDPLERHAPALAGSAYAGVTVRDVLTMTSGVRFDEDYLDFWSDVNRMGRVLALGGSMDEFVAGLTERTGPPGRTWAYVSTDSHALAMALRGATGRSLPELMSDRLVRPLGLARAPGYLTDGHGVAFALGGLCLTTRDQARFAQMMLQEGRWQGRQIVPRDWARAATAPQAPVPDGAKGYGLQWWLPADAQDGEFLAEGVYGQYLYVDRARGVVVVMTAADRGFRGTGVDAGNIAMFRQIATAAQPISAP</sequence>
<dbReference type="Gene3D" id="3.40.710.10">
    <property type="entry name" value="DD-peptidase/beta-lactamase superfamily"/>
    <property type="match status" value="1"/>
</dbReference>
<proteinExistence type="predicted"/>
<dbReference type="RefSeq" id="WP_154446632.1">
    <property type="nucleotide sequence ID" value="NZ_WIND01000007.1"/>
</dbReference>